<protein>
    <recommendedName>
        <fullName evidence="3">Vacuolar sorting protein Vps3844 C-terminal domain-containing protein</fullName>
    </recommendedName>
</protein>
<reference evidence="5" key="1">
    <citation type="journal article" date="2017" name="Genome Biol.">
        <title>Comparative genomics reveals high biological diversity and specific adaptations in the industrially and medically important fungal genus Aspergillus.</title>
        <authorList>
            <person name="de Vries R.P."/>
            <person name="Riley R."/>
            <person name="Wiebenga A."/>
            <person name="Aguilar-Osorio G."/>
            <person name="Amillis S."/>
            <person name="Uchima C.A."/>
            <person name="Anderluh G."/>
            <person name="Asadollahi M."/>
            <person name="Askin M."/>
            <person name="Barry K."/>
            <person name="Battaglia E."/>
            <person name="Bayram O."/>
            <person name="Benocci T."/>
            <person name="Braus-Stromeyer S.A."/>
            <person name="Caldana C."/>
            <person name="Canovas D."/>
            <person name="Cerqueira G.C."/>
            <person name="Chen F."/>
            <person name="Chen W."/>
            <person name="Choi C."/>
            <person name="Clum A."/>
            <person name="Dos Santos R.A."/>
            <person name="Damasio A.R."/>
            <person name="Diallinas G."/>
            <person name="Emri T."/>
            <person name="Fekete E."/>
            <person name="Flipphi M."/>
            <person name="Freyberg S."/>
            <person name="Gallo A."/>
            <person name="Gournas C."/>
            <person name="Habgood R."/>
            <person name="Hainaut M."/>
            <person name="Harispe M.L."/>
            <person name="Henrissat B."/>
            <person name="Hilden K.S."/>
            <person name="Hope R."/>
            <person name="Hossain A."/>
            <person name="Karabika E."/>
            <person name="Karaffa L."/>
            <person name="Karanyi Z."/>
            <person name="Krasevec N."/>
            <person name="Kuo A."/>
            <person name="Kusch H."/>
            <person name="LaButti K."/>
            <person name="Lagendijk E.L."/>
            <person name="Lapidus A."/>
            <person name="Levasseur A."/>
            <person name="Lindquist E."/>
            <person name="Lipzen A."/>
            <person name="Logrieco A.F."/>
            <person name="MacCabe A."/>
            <person name="Maekelae M.R."/>
            <person name="Malavazi I."/>
            <person name="Melin P."/>
            <person name="Meyer V."/>
            <person name="Mielnichuk N."/>
            <person name="Miskei M."/>
            <person name="Molnar A.P."/>
            <person name="Mule G."/>
            <person name="Ngan C.Y."/>
            <person name="Orejas M."/>
            <person name="Orosz E."/>
            <person name="Ouedraogo J.P."/>
            <person name="Overkamp K.M."/>
            <person name="Park H.-S."/>
            <person name="Perrone G."/>
            <person name="Piumi F."/>
            <person name="Punt P.J."/>
            <person name="Ram A.F."/>
            <person name="Ramon A."/>
            <person name="Rauscher S."/>
            <person name="Record E."/>
            <person name="Riano-Pachon D.M."/>
            <person name="Robert V."/>
            <person name="Roehrig J."/>
            <person name="Ruller R."/>
            <person name="Salamov A."/>
            <person name="Salih N.S."/>
            <person name="Samson R.A."/>
            <person name="Sandor E."/>
            <person name="Sanguinetti M."/>
            <person name="Schuetze T."/>
            <person name="Sepcic K."/>
            <person name="Shelest E."/>
            <person name="Sherlock G."/>
            <person name="Sophianopoulou V."/>
            <person name="Squina F.M."/>
            <person name="Sun H."/>
            <person name="Susca A."/>
            <person name="Todd R.B."/>
            <person name="Tsang A."/>
            <person name="Unkles S.E."/>
            <person name="van de Wiele N."/>
            <person name="van Rossen-Uffink D."/>
            <person name="Oliveira J.V."/>
            <person name="Vesth T.C."/>
            <person name="Visser J."/>
            <person name="Yu J.-H."/>
            <person name="Zhou M."/>
            <person name="Andersen M.R."/>
            <person name="Archer D.B."/>
            <person name="Baker S.E."/>
            <person name="Benoit I."/>
            <person name="Brakhage A.A."/>
            <person name="Braus G.H."/>
            <person name="Fischer R."/>
            <person name="Frisvad J.C."/>
            <person name="Goldman G.H."/>
            <person name="Houbraken J."/>
            <person name="Oakley B."/>
            <person name="Pocsi I."/>
            <person name="Scazzocchio C."/>
            <person name="Seiboth B."/>
            <person name="vanKuyk P.A."/>
            <person name="Wortman J."/>
            <person name="Dyer P.S."/>
            <person name="Grigoriev I.V."/>
        </authorList>
    </citation>
    <scope>NUCLEOTIDE SEQUENCE [LARGE SCALE GENOMIC DNA]</scope>
    <source>
        <strain evidence="5">DTO 134E9</strain>
    </source>
</reference>
<dbReference type="VEuPathDB" id="FungiDB:ASPWEDRAFT_30770"/>
<dbReference type="STRING" id="1073089.A0A1L9RA40"/>
<feature type="domain" description="Vacuolar sorting protein Vps3844 C-terminal" evidence="3">
    <location>
        <begin position="308"/>
        <end position="414"/>
    </location>
</feature>
<dbReference type="GO" id="GO:0005783">
    <property type="term" value="C:endoplasmic reticulum"/>
    <property type="evidence" value="ECO:0007669"/>
    <property type="project" value="TreeGrafter"/>
</dbReference>
<gene>
    <name evidence="4" type="ORF">ASPWEDRAFT_30770</name>
</gene>
<dbReference type="InterPro" id="IPR053065">
    <property type="entry name" value="Archenteron_Induction-Rel"/>
</dbReference>
<dbReference type="Pfam" id="PF12955">
    <property type="entry name" value="Vps3844_C"/>
    <property type="match status" value="1"/>
</dbReference>
<dbReference type="InterPro" id="IPR024382">
    <property type="entry name" value="Vps3844_C"/>
</dbReference>
<dbReference type="PANTHER" id="PTHR36853:SF1">
    <property type="entry name" value="DUF3844 DOMAIN-CONTAINING PROTEIN"/>
    <property type="match status" value="1"/>
</dbReference>
<dbReference type="EMBL" id="KV878215">
    <property type="protein sequence ID" value="OJJ31794.1"/>
    <property type="molecule type" value="Genomic_DNA"/>
</dbReference>
<evidence type="ECO:0000259" key="3">
    <source>
        <dbReference type="Pfam" id="PF12955"/>
    </source>
</evidence>
<feature type="chain" id="PRO_5012386084" description="Vacuolar sorting protein Vps3844 C-terminal domain-containing protein" evidence="2">
    <location>
        <begin position="23"/>
        <end position="423"/>
    </location>
</feature>
<dbReference type="GeneID" id="63749307"/>
<name>A0A1L9RA40_ASPWE</name>
<organism evidence="4 5">
    <name type="scientific">Aspergillus wentii DTO 134E9</name>
    <dbReference type="NCBI Taxonomy" id="1073089"/>
    <lineage>
        <taxon>Eukaryota</taxon>
        <taxon>Fungi</taxon>
        <taxon>Dikarya</taxon>
        <taxon>Ascomycota</taxon>
        <taxon>Pezizomycotina</taxon>
        <taxon>Eurotiomycetes</taxon>
        <taxon>Eurotiomycetidae</taxon>
        <taxon>Eurotiales</taxon>
        <taxon>Aspergillaceae</taxon>
        <taxon>Aspergillus</taxon>
        <taxon>Aspergillus subgen. Cremei</taxon>
    </lineage>
</organism>
<evidence type="ECO:0000313" key="5">
    <source>
        <dbReference type="Proteomes" id="UP000184383"/>
    </source>
</evidence>
<sequence>MLQLSSLLTLSITFALGAGASSASILTFDSNSRGHSLRDWTVSGDAARLVLEHRTKSPDASFLGETDQNTVDLLNLAGGTPSPLFGATAGNAQNLKSVLILEGLGSKVGSFLQENYPGNLSIAPSFLLDDYALASSFRGGPKTQPVKRRCLFHSHNRADSSKDIQVAEYCLANYPISQGVPHFHSKELLSHVDLLESWVDESASTTVLKVSLKPQNKHADSASITHVLKSLLEGLSTLSSSSEGNQITTLVFSESRDSLESKRSMWPRSINKEQTLSRLAGSAADWQSSRFLSRSEQQIIPSNLIPVCHASESSCTEATNSCSGHGSCYRKFGLGNTEASSECYACKCQETILKKADGTVQKVRWGGSACQKRDISSPFFLITGISIMILAAVGTAVGMLFSIGQDELPGVIGAGVGAPKAQK</sequence>
<dbReference type="AlphaFoldDB" id="A0A1L9RA40"/>
<keyword evidence="1" id="KW-0812">Transmembrane</keyword>
<feature type="signal peptide" evidence="2">
    <location>
        <begin position="1"/>
        <end position="22"/>
    </location>
</feature>
<keyword evidence="1" id="KW-1133">Transmembrane helix</keyword>
<proteinExistence type="predicted"/>
<dbReference type="Proteomes" id="UP000184383">
    <property type="component" value="Unassembled WGS sequence"/>
</dbReference>
<evidence type="ECO:0000256" key="2">
    <source>
        <dbReference type="SAM" id="SignalP"/>
    </source>
</evidence>
<keyword evidence="2" id="KW-0732">Signal</keyword>
<evidence type="ECO:0000313" key="4">
    <source>
        <dbReference type="EMBL" id="OJJ31794.1"/>
    </source>
</evidence>
<dbReference type="RefSeq" id="XP_040685471.1">
    <property type="nucleotide sequence ID" value="XM_040833459.1"/>
</dbReference>
<feature type="transmembrane region" description="Helical" evidence="1">
    <location>
        <begin position="379"/>
        <end position="401"/>
    </location>
</feature>
<keyword evidence="5" id="KW-1185">Reference proteome</keyword>
<dbReference type="OrthoDB" id="5583277at2759"/>
<keyword evidence="1" id="KW-0472">Membrane</keyword>
<evidence type="ECO:0000256" key="1">
    <source>
        <dbReference type="SAM" id="Phobius"/>
    </source>
</evidence>
<accession>A0A1L9RA40</accession>
<dbReference type="PANTHER" id="PTHR36853">
    <property type="entry name" value="EXPRESSED PROTEIN"/>
    <property type="match status" value="1"/>
</dbReference>